<keyword evidence="10" id="KW-1185">Reference proteome</keyword>
<dbReference type="InterPro" id="IPR038063">
    <property type="entry name" value="Transpep_catalytic_dom"/>
</dbReference>
<dbReference type="GO" id="GO:0071555">
    <property type="term" value="P:cell wall organization"/>
    <property type="evidence" value="ECO:0007669"/>
    <property type="project" value="UniProtKB-UniRule"/>
</dbReference>
<keyword evidence="5 7" id="KW-0573">Peptidoglycan synthesis</keyword>
<evidence type="ECO:0000256" key="2">
    <source>
        <dbReference type="ARBA" id="ARBA00005992"/>
    </source>
</evidence>
<feature type="active site" description="Nucleophile" evidence="7">
    <location>
        <position position="444"/>
    </location>
</feature>
<dbReference type="GO" id="GO:0008360">
    <property type="term" value="P:regulation of cell shape"/>
    <property type="evidence" value="ECO:0007669"/>
    <property type="project" value="UniProtKB-UniRule"/>
</dbReference>
<evidence type="ECO:0000313" key="10">
    <source>
        <dbReference type="Proteomes" id="UP000277579"/>
    </source>
</evidence>
<dbReference type="AlphaFoldDB" id="A0A495MLC2"/>
<dbReference type="CDD" id="cd16913">
    <property type="entry name" value="YkuD_like"/>
    <property type="match status" value="1"/>
</dbReference>
<dbReference type="PROSITE" id="PS51257">
    <property type="entry name" value="PROKAR_LIPOPROTEIN"/>
    <property type="match status" value="1"/>
</dbReference>
<comment type="similarity">
    <text evidence="2">Belongs to the YkuD family.</text>
</comment>
<dbReference type="PANTHER" id="PTHR41533">
    <property type="entry name" value="L,D-TRANSPEPTIDASE HI_1667-RELATED"/>
    <property type="match status" value="1"/>
</dbReference>
<evidence type="ECO:0000256" key="1">
    <source>
        <dbReference type="ARBA" id="ARBA00004752"/>
    </source>
</evidence>
<feature type="domain" description="L,D-TPase catalytic" evidence="8">
    <location>
        <begin position="315"/>
        <end position="470"/>
    </location>
</feature>
<evidence type="ECO:0000256" key="3">
    <source>
        <dbReference type="ARBA" id="ARBA00022679"/>
    </source>
</evidence>
<evidence type="ECO:0000256" key="7">
    <source>
        <dbReference type="PROSITE-ProRule" id="PRU01373"/>
    </source>
</evidence>
<gene>
    <name evidence="9" type="ORF">CLV94_1200</name>
</gene>
<organism evidence="9 10">
    <name type="scientific">Flavobacterium endophyticum</name>
    <dbReference type="NCBI Taxonomy" id="1540163"/>
    <lineage>
        <taxon>Bacteria</taxon>
        <taxon>Pseudomonadati</taxon>
        <taxon>Bacteroidota</taxon>
        <taxon>Flavobacteriia</taxon>
        <taxon>Flavobacteriales</taxon>
        <taxon>Flavobacteriaceae</taxon>
        <taxon>Flavobacterium</taxon>
    </lineage>
</organism>
<dbReference type="SUPFAM" id="SSF141523">
    <property type="entry name" value="L,D-transpeptidase catalytic domain-like"/>
    <property type="match status" value="1"/>
</dbReference>
<proteinExistence type="inferred from homology"/>
<comment type="pathway">
    <text evidence="1 7">Cell wall biogenesis; peptidoglycan biosynthesis.</text>
</comment>
<dbReference type="EMBL" id="RBLC01000001">
    <property type="protein sequence ID" value="RKS26145.1"/>
    <property type="molecule type" value="Genomic_DNA"/>
</dbReference>
<dbReference type="UniPathway" id="UPA00219"/>
<dbReference type="PROSITE" id="PS52029">
    <property type="entry name" value="LD_TPASE"/>
    <property type="match status" value="1"/>
</dbReference>
<dbReference type="Pfam" id="PF03734">
    <property type="entry name" value="YkuD"/>
    <property type="match status" value="1"/>
</dbReference>
<sequence length="524" mass="60431">MKKVISIIAFSLACLLSVTSCKKKDKDLSGIDVHAEENAIHFDSTKIAGFFSKYPDFKEFQPEINELYKKHDYHYIWYDRDGLIEFAEVLFDKVNQIKSEGVQNQIPYKGQINDLFYEAKEKSDPDLYSELLISSMYFFYAKNVLHGIDPKESRETGWYLPREKGSYVSYLDTLMKDPNLLKKDDSELMPLYYNLKKGLQHYREIEKKGGWGTIEMEAGVKSLKPGDSSKTIAQVRKRLFVSGDLSKDSGKSQFDEELLQGLTGYKKRNAREMDNLITPDLIKHLNVSVQDRIKSIVVNMERCRWISTDYTKDGEYIAVNIPSYRVRYFKDGKVKLESNVVVGKEMNKTVVFSGQMSYLVFSPYWNIPKSIIEKEIKPGMAKDKNYLANHNMEWNNGKVRQKPGDKNSLGLVKFMFPNSNNIYLHDSPAKSLFNKESRAFSHGCVRVEKARDLAVAILEDDKNWTPQKIDKAMHAGKENSYALKKKIPVYIAYFTASADEEGNVSFFDDVYNRDSRLASLLYKQ</sequence>
<evidence type="ECO:0000256" key="5">
    <source>
        <dbReference type="ARBA" id="ARBA00022984"/>
    </source>
</evidence>
<dbReference type="InterPro" id="IPR045380">
    <property type="entry name" value="LD_TPept_scaffold_dom"/>
</dbReference>
<dbReference type="Proteomes" id="UP000277579">
    <property type="component" value="Unassembled WGS sequence"/>
</dbReference>
<dbReference type="OrthoDB" id="9778545at2"/>
<accession>A0A495MLC2</accession>
<dbReference type="GO" id="GO:0004180">
    <property type="term" value="F:carboxypeptidase activity"/>
    <property type="evidence" value="ECO:0007669"/>
    <property type="project" value="UniProtKB-ARBA"/>
</dbReference>
<dbReference type="InterPro" id="IPR052905">
    <property type="entry name" value="LD-transpeptidase_YkuD-like"/>
</dbReference>
<keyword evidence="4 7" id="KW-0133">Cell shape</keyword>
<evidence type="ECO:0000256" key="4">
    <source>
        <dbReference type="ARBA" id="ARBA00022960"/>
    </source>
</evidence>
<evidence type="ECO:0000256" key="6">
    <source>
        <dbReference type="ARBA" id="ARBA00023316"/>
    </source>
</evidence>
<dbReference type="GO" id="GO:0016740">
    <property type="term" value="F:transferase activity"/>
    <property type="evidence" value="ECO:0007669"/>
    <property type="project" value="UniProtKB-KW"/>
</dbReference>
<evidence type="ECO:0000313" key="9">
    <source>
        <dbReference type="EMBL" id="RKS26145.1"/>
    </source>
</evidence>
<keyword evidence="6 7" id="KW-0961">Cell wall biogenesis/degradation</keyword>
<name>A0A495MLC2_9FLAO</name>
<dbReference type="InterPro" id="IPR005490">
    <property type="entry name" value="LD_TPept_cat_dom"/>
</dbReference>
<feature type="active site" description="Proton donor/acceptor" evidence="7">
    <location>
        <position position="425"/>
    </location>
</feature>
<dbReference type="GO" id="GO:0009252">
    <property type="term" value="P:peptidoglycan biosynthetic process"/>
    <property type="evidence" value="ECO:0007669"/>
    <property type="project" value="UniProtKB-UniPathway"/>
</dbReference>
<reference evidence="9 10" key="1">
    <citation type="submission" date="2018-10" db="EMBL/GenBank/DDBJ databases">
        <title>Genomic Encyclopedia of Archaeal and Bacterial Type Strains, Phase II (KMG-II): from individual species to whole genera.</title>
        <authorList>
            <person name="Goeker M."/>
        </authorList>
    </citation>
    <scope>NUCLEOTIDE SEQUENCE [LARGE SCALE GENOMIC DNA]</scope>
    <source>
        <strain evidence="9 10">DSM 29537</strain>
    </source>
</reference>
<dbReference type="RefSeq" id="WP_121376238.1">
    <property type="nucleotide sequence ID" value="NZ_RBLC01000001.1"/>
</dbReference>
<dbReference type="PANTHER" id="PTHR41533:SF2">
    <property type="entry name" value="BLR7131 PROTEIN"/>
    <property type="match status" value="1"/>
</dbReference>
<evidence type="ECO:0000259" key="8">
    <source>
        <dbReference type="PROSITE" id="PS52029"/>
    </source>
</evidence>
<comment type="caution">
    <text evidence="9">The sequence shown here is derived from an EMBL/GenBank/DDBJ whole genome shotgun (WGS) entry which is preliminary data.</text>
</comment>
<dbReference type="Gene3D" id="2.40.440.10">
    <property type="entry name" value="L,D-transpeptidase catalytic domain-like"/>
    <property type="match status" value="1"/>
</dbReference>
<keyword evidence="3" id="KW-0808">Transferase</keyword>
<dbReference type="Pfam" id="PF20142">
    <property type="entry name" value="Scaffold"/>
    <property type="match status" value="1"/>
</dbReference>
<protein>
    <submittedName>
        <fullName evidence="9">Murein L,D-transpeptidase YcbB/YkuD</fullName>
    </submittedName>
</protein>